<evidence type="ECO:0000256" key="1">
    <source>
        <dbReference type="SAM" id="MobiDB-lite"/>
    </source>
</evidence>
<evidence type="ECO:0000313" key="2">
    <source>
        <dbReference type="EMBL" id="MCI67073.1"/>
    </source>
</evidence>
<comment type="caution">
    <text evidence="2">The sequence shown here is derived from an EMBL/GenBank/DDBJ whole genome shotgun (WGS) entry which is preliminary data.</text>
</comment>
<accession>A0A392U0V0</accession>
<keyword evidence="3" id="KW-1185">Reference proteome</keyword>
<dbReference type="Proteomes" id="UP000265520">
    <property type="component" value="Unassembled WGS sequence"/>
</dbReference>
<evidence type="ECO:0000313" key="3">
    <source>
        <dbReference type="Proteomes" id="UP000265520"/>
    </source>
</evidence>
<dbReference type="AlphaFoldDB" id="A0A392U0V0"/>
<feature type="non-terminal residue" evidence="2">
    <location>
        <position position="1"/>
    </location>
</feature>
<proteinExistence type="predicted"/>
<protein>
    <submittedName>
        <fullName evidence="2">Uncharacterized protein</fullName>
    </submittedName>
</protein>
<feature type="compositionally biased region" description="Polar residues" evidence="1">
    <location>
        <begin position="23"/>
        <end position="32"/>
    </location>
</feature>
<dbReference type="EMBL" id="LXQA010708226">
    <property type="protein sequence ID" value="MCI67073.1"/>
    <property type="molecule type" value="Genomic_DNA"/>
</dbReference>
<sequence length="62" mass="6338">QALRPPIPPLGEAGSGESGPPTRITSTNSLASSPPVKRKILLRKLGVPLLLIAASSKWASGP</sequence>
<feature type="region of interest" description="Disordered" evidence="1">
    <location>
        <begin position="1"/>
        <end position="33"/>
    </location>
</feature>
<organism evidence="2 3">
    <name type="scientific">Trifolium medium</name>
    <dbReference type="NCBI Taxonomy" id="97028"/>
    <lineage>
        <taxon>Eukaryota</taxon>
        <taxon>Viridiplantae</taxon>
        <taxon>Streptophyta</taxon>
        <taxon>Embryophyta</taxon>
        <taxon>Tracheophyta</taxon>
        <taxon>Spermatophyta</taxon>
        <taxon>Magnoliopsida</taxon>
        <taxon>eudicotyledons</taxon>
        <taxon>Gunneridae</taxon>
        <taxon>Pentapetalae</taxon>
        <taxon>rosids</taxon>
        <taxon>fabids</taxon>
        <taxon>Fabales</taxon>
        <taxon>Fabaceae</taxon>
        <taxon>Papilionoideae</taxon>
        <taxon>50 kb inversion clade</taxon>
        <taxon>NPAAA clade</taxon>
        <taxon>Hologalegina</taxon>
        <taxon>IRL clade</taxon>
        <taxon>Trifolieae</taxon>
        <taxon>Trifolium</taxon>
    </lineage>
</organism>
<reference evidence="2 3" key="1">
    <citation type="journal article" date="2018" name="Front. Plant Sci.">
        <title>Red Clover (Trifolium pratense) and Zigzag Clover (T. medium) - A Picture of Genomic Similarities and Differences.</title>
        <authorList>
            <person name="Dluhosova J."/>
            <person name="Istvanek J."/>
            <person name="Nedelnik J."/>
            <person name="Repkova J."/>
        </authorList>
    </citation>
    <scope>NUCLEOTIDE SEQUENCE [LARGE SCALE GENOMIC DNA]</scope>
    <source>
        <strain evidence="3">cv. 10/8</strain>
        <tissue evidence="2">Leaf</tissue>
    </source>
</reference>
<name>A0A392U0V0_9FABA</name>